<evidence type="ECO:0000313" key="2">
    <source>
        <dbReference type="Proteomes" id="UP000765509"/>
    </source>
</evidence>
<dbReference type="Pfam" id="PF13384">
    <property type="entry name" value="HTH_23"/>
    <property type="match status" value="1"/>
</dbReference>
<accession>A0A9Q3KKG9</accession>
<dbReference type="InterPro" id="IPR009057">
    <property type="entry name" value="Homeodomain-like_sf"/>
</dbReference>
<dbReference type="InterPro" id="IPR036388">
    <property type="entry name" value="WH-like_DNA-bd_sf"/>
</dbReference>
<name>A0A9Q3KKG9_9BASI</name>
<dbReference type="Proteomes" id="UP000765509">
    <property type="component" value="Unassembled WGS sequence"/>
</dbReference>
<protein>
    <recommendedName>
        <fullName evidence="3">Transposase Tc1-like domain-containing protein</fullName>
    </recommendedName>
</protein>
<comment type="caution">
    <text evidence="1">The sequence shown here is derived from an EMBL/GenBank/DDBJ whole genome shotgun (WGS) entry which is preliminary data.</text>
</comment>
<evidence type="ECO:0008006" key="3">
    <source>
        <dbReference type="Google" id="ProtNLM"/>
    </source>
</evidence>
<organism evidence="1 2">
    <name type="scientific">Austropuccinia psidii MF-1</name>
    <dbReference type="NCBI Taxonomy" id="1389203"/>
    <lineage>
        <taxon>Eukaryota</taxon>
        <taxon>Fungi</taxon>
        <taxon>Dikarya</taxon>
        <taxon>Basidiomycota</taxon>
        <taxon>Pucciniomycotina</taxon>
        <taxon>Pucciniomycetes</taxon>
        <taxon>Pucciniales</taxon>
        <taxon>Sphaerophragmiaceae</taxon>
        <taxon>Austropuccinia</taxon>
    </lineage>
</organism>
<dbReference type="EMBL" id="AVOT02114900">
    <property type="protein sequence ID" value="MBW0583335.1"/>
    <property type="molecule type" value="Genomic_DNA"/>
</dbReference>
<proteinExistence type="predicted"/>
<dbReference type="OrthoDB" id="2753252at2759"/>
<gene>
    <name evidence="1" type="ORF">O181_123050</name>
</gene>
<keyword evidence="2" id="KW-1185">Reference proteome</keyword>
<dbReference type="Gene3D" id="1.10.10.10">
    <property type="entry name" value="Winged helix-like DNA-binding domain superfamily/Winged helix DNA-binding domain"/>
    <property type="match status" value="1"/>
</dbReference>
<evidence type="ECO:0000313" key="1">
    <source>
        <dbReference type="EMBL" id="MBW0583335.1"/>
    </source>
</evidence>
<sequence length="142" mass="16336">MPDNHGVEQRSQIVRMSQAGLSIRMISWRMGVPKSTVHDTIRRFLENGFCANRPKTGRPPSLNDADRRNLDAFITHNQWANLNEISRAIPNNVSNCTISKAIHDLGKRSCIAPKKPYLCQLDFDQRFTFAQEFGHWTLQQWA</sequence>
<dbReference type="AlphaFoldDB" id="A0A9Q3KKG9"/>
<reference evidence="1" key="1">
    <citation type="submission" date="2021-03" db="EMBL/GenBank/DDBJ databases">
        <title>Draft genome sequence of rust myrtle Austropuccinia psidii MF-1, a brazilian biotype.</title>
        <authorList>
            <person name="Quecine M.C."/>
            <person name="Pachon D.M.R."/>
            <person name="Bonatelli M.L."/>
            <person name="Correr F.H."/>
            <person name="Franceschini L.M."/>
            <person name="Leite T.F."/>
            <person name="Margarido G.R.A."/>
            <person name="Almeida C.A."/>
            <person name="Ferrarezi J.A."/>
            <person name="Labate C.A."/>
        </authorList>
    </citation>
    <scope>NUCLEOTIDE SEQUENCE</scope>
    <source>
        <strain evidence="1">MF-1</strain>
    </source>
</reference>
<dbReference type="SUPFAM" id="SSF46689">
    <property type="entry name" value="Homeodomain-like"/>
    <property type="match status" value="1"/>
</dbReference>